<dbReference type="Pfam" id="PF13474">
    <property type="entry name" value="SnoaL_3"/>
    <property type="match status" value="1"/>
</dbReference>
<evidence type="ECO:0000313" key="3">
    <source>
        <dbReference type="Proteomes" id="UP000061546"/>
    </source>
</evidence>
<protein>
    <recommendedName>
        <fullName evidence="1">SnoaL-like domain-containing protein</fullName>
    </recommendedName>
</protein>
<dbReference type="OrthoDB" id="9812295at2"/>
<gene>
    <name evidence="2" type="ORF">JP39_12145</name>
</gene>
<dbReference type="Gene3D" id="3.10.450.50">
    <property type="match status" value="1"/>
</dbReference>
<keyword evidence="3" id="KW-1185">Reference proteome</keyword>
<dbReference type="RefSeq" id="WP_041499025.1">
    <property type="nucleotide sequence ID" value="NZ_BJDV01000004.1"/>
</dbReference>
<dbReference type="SUPFAM" id="SSF54427">
    <property type="entry name" value="NTF2-like"/>
    <property type="match status" value="1"/>
</dbReference>
<accession>A0A0K2LFH2</accession>
<name>A0A0K2LFH2_9LACO</name>
<proteinExistence type="predicted"/>
<dbReference type="EMBL" id="CP012559">
    <property type="protein sequence ID" value="ALB30049.1"/>
    <property type="molecule type" value="Genomic_DNA"/>
</dbReference>
<evidence type="ECO:0000259" key="1">
    <source>
        <dbReference type="Pfam" id="PF13474"/>
    </source>
</evidence>
<dbReference type="Proteomes" id="UP000061546">
    <property type="component" value="Chromosome"/>
</dbReference>
<evidence type="ECO:0000313" key="2">
    <source>
        <dbReference type="EMBL" id="ALB30049.1"/>
    </source>
</evidence>
<reference evidence="2 3" key="1">
    <citation type="submission" date="2015-08" db="EMBL/GenBank/DDBJ databases">
        <title>Genomic sequence of Lactobacillus heilongjiangensis DSM 28069, isolated from Chinese traditional pickle.</title>
        <authorList>
            <person name="Jiang X."/>
            <person name="Zheng B."/>
            <person name="Cheng H."/>
        </authorList>
    </citation>
    <scope>NUCLEOTIDE SEQUENCE [LARGE SCALE GENOMIC DNA]</scope>
    <source>
        <strain evidence="2 3">DSM 28069</strain>
    </source>
</reference>
<feature type="domain" description="SnoaL-like" evidence="1">
    <location>
        <begin position="22"/>
        <end position="125"/>
    </location>
</feature>
<organism evidence="2 3">
    <name type="scientific">Companilactobacillus heilongjiangensis</name>
    <dbReference type="NCBI Taxonomy" id="1074467"/>
    <lineage>
        <taxon>Bacteria</taxon>
        <taxon>Bacillati</taxon>
        <taxon>Bacillota</taxon>
        <taxon>Bacilli</taxon>
        <taxon>Lactobacillales</taxon>
        <taxon>Lactobacillaceae</taxon>
        <taxon>Companilactobacillus</taxon>
    </lineage>
</organism>
<dbReference type="AlphaFoldDB" id="A0A0K2LFH2"/>
<dbReference type="KEGG" id="lhi:JP39_12145"/>
<sequence length="139" mass="16456">MNNEQTNEIITLEKNALNKWFKGDTSGYLNLWSQKNFTYFDSFMNHRVDTYAEIKKFVLGNVEGKLFADTYDFRDPRVQLNSDTAILTYQLFAETSLNDMRYNCIEIYQREGDDWKVVHSTWSIIRPMDVNFDAKKPLV</sequence>
<dbReference type="InterPro" id="IPR037401">
    <property type="entry name" value="SnoaL-like"/>
</dbReference>
<dbReference type="InterPro" id="IPR032710">
    <property type="entry name" value="NTF2-like_dom_sf"/>
</dbReference>